<keyword evidence="2" id="KW-1185">Reference proteome</keyword>
<protein>
    <submittedName>
        <fullName evidence="1">Uncharacterized protein</fullName>
    </submittedName>
</protein>
<accession>A0A318SG75</accession>
<dbReference type="RefSeq" id="WP_110888895.1">
    <property type="nucleotide sequence ID" value="NZ_QJSX01000028.1"/>
</dbReference>
<dbReference type="AlphaFoldDB" id="A0A318SG75"/>
<organism evidence="1 2">
    <name type="scientific">Deinococcus yavapaiensis KR-236</name>
    <dbReference type="NCBI Taxonomy" id="694435"/>
    <lineage>
        <taxon>Bacteria</taxon>
        <taxon>Thermotogati</taxon>
        <taxon>Deinococcota</taxon>
        <taxon>Deinococci</taxon>
        <taxon>Deinococcales</taxon>
        <taxon>Deinococcaceae</taxon>
        <taxon>Deinococcus</taxon>
    </lineage>
</organism>
<name>A0A318SG75_9DEIO</name>
<comment type="caution">
    <text evidence="1">The sequence shown here is derived from an EMBL/GenBank/DDBJ whole genome shotgun (WGS) entry which is preliminary data.</text>
</comment>
<dbReference type="Proteomes" id="UP000248326">
    <property type="component" value="Unassembled WGS sequence"/>
</dbReference>
<dbReference type="EMBL" id="QJSX01000028">
    <property type="protein sequence ID" value="PYE48665.1"/>
    <property type="molecule type" value="Genomic_DNA"/>
</dbReference>
<evidence type="ECO:0000313" key="1">
    <source>
        <dbReference type="EMBL" id="PYE48665.1"/>
    </source>
</evidence>
<sequence>MLNDTLVREQAQHKLDNLRHEARVARALPPVRSNDLLRSLTTWWQRVILVNASWNKLHEA</sequence>
<evidence type="ECO:0000313" key="2">
    <source>
        <dbReference type="Proteomes" id="UP000248326"/>
    </source>
</evidence>
<proteinExistence type="predicted"/>
<reference evidence="1 2" key="1">
    <citation type="submission" date="2018-06" db="EMBL/GenBank/DDBJ databases">
        <title>Genomic Encyclopedia of Type Strains, Phase IV (KMG-IV): sequencing the most valuable type-strain genomes for metagenomic binning, comparative biology and taxonomic classification.</title>
        <authorList>
            <person name="Goeker M."/>
        </authorList>
    </citation>
    <scope>NUCLEOTIDE SEQUENCE [LARGE SCALE GENOMIC DNA]</scope>
    <source>
        <strain evidence="1 2">DSM 18048</strain>
    </source>
</reference>
<gene>
    <name evidence="1" type="ORF">DES52_12825</name>
</gene>